<reference evidence="1 2" key="1">
    <citation type="submission" date="2014-12" db="EMBL/GenBank/DDBJ databases">
        <title>Denitrispirillum autotrophicum gen. nov., sp. nov., Denitrifying, Facultatively Autotrophic Bacteria Isolated from Rice Paddy Soil.</title>
        <authorList>
            <person name="Ishii S."/>
            <person name="Ashida N."/>
            <person name="Ohno H."/>
            <person name="Otsuka S."/>
            <person name="Yokota A."/>
            <person name="Senoo K."/>
        </authorList>
    </citation>
    <scope>NUCLEOTIDE SEQUENCE [LARGE SCALE GENOMIC DNA]</scope>
    <source>
        <strain evidence="1 2">TSA66</strain>
    </source>
</reference>
<evidence type="ECO:0000313" key="1">
    <source>
        <dbReference type="EMBL" id="KIF82931.1"/>
    </source>
</evidence>
<comment type="caution">
    <text evidence="1">The sequence shown here is derived from an EMBL/GenBank/DDBJ whole genome shotgun (WGS) entry which is preliminary data.</text>
</comment>
<dbReference type="AlphaFoldDB" id="A0A0C2BY39"/>
<dbReference type="STRING" id="709839.TSA66_22275"/>
<accession>A0A0C2BY39</accession>
<gene>
    <name evidence="1" type="ORF">TSA66_22275</name>
</gene>
<dbReference type="Proteomes" id="UP000031572">
    <property type="component" value="Unassembled WGS sequence"/>
</dbReference>
<organism evidence="1 2">
    <name type="scientific">Noviherbaspirillum autotrophicum</name>
    <dbReference type="NCBI Taxonomy" id="709839"/>
    <lineage>
        <taxon>Bacteria</taxon>
        <taxon>Pseudomonadati</taxon>
        <taxon>Pseudomonadota</taxon>
        <taxon>Betaproteobacteria</taxon>
        <taxon>Burkholderiales</taxon>
        <taxon>Oxalobacteraceae</taxon>
        <taxon>Noviherbaspirillum</taxon>
    </lineage>
</organism>
<keyword evidence="2" id="KW-1185">Reference proteome</keyword>
<dbReference type="EMBL" id="JWJG01000028">
    <property type="protein sequence ID" value="KIF82931.1"/>
    <property type="molecule type" value="Genomic_DNA"/>
</dbReference>
<name>A0A0C2BY39_9BURK</name>
<protein>
    <submittedName>
        <fullName evidence="1">Uncharacterized protein</fullName>
    </submittedName>
</protein>
<evidence type="ECO:0000313" key="2">
    <source>
        <dbReference type="Proteomes" id="UP000031572"/>
    </source>
</evidence>
<proteinExistence type="predicted"/>
<sequence>MVACVRVEGQWRGVRTTVNPTPITFEFAYSAVRNNGCVKLREIDRNLALDIDGKTRFFLTVHDYQT</sequence>